<organism evidence="2 3">
    <name type="scientific">Methylorubrum aminovorans</name>
    <dbReference type="NCBI Taxonomy" id="269069"/>
    <lineage>
        <taxon>Bacteria</taxon>
        <taxon>Pseudomonadati</taxon>
        <taxon>Pseudomonadota</taxon>
        <taxon>Alphaproteobacteria</taxon>
        <taxon>Hyphomicrobiales</taxon>
        <taxon>Methylobacteriaceae</taxon>
        <taxon>Methylorubrum</taxon>
    </lineage>
</organism>
<gene>
    <name evidence="2" type="ORF">LNAOJCKE_0744</name>
</gene>
<keyword evidence="3" id="KW-1185">Reference proteome</keyword>
<name>A0ABQ4UAR3_9HYPH</name>
<evidence type="ECO:0000256" key="1">
    <source>
        <dbReference type="SAM" id="MobiDB-lite"/>
    </source>
</evidence>
<evidence type="ECO:0000313" key="3">
    <source>
        <dbReference type="Proteomes" id="UP001055039"/>
    </source>
</evidence>
<proteinExistence type="predicted"/>
<sequence length="56" mass="5867">MAAERRAEGVRIGSGNVSLNLPPCGHAWTRGPTRYGRASGSLPVQNGTMAPSVKDM</sequence>
<reference evidence="2" key="2">
    <citation type="submission" date="2021-08" db="EMBL/GenBank/DDBJ databases">
        <authorList>
            <person name="Tani A."/>
            <person name="Ola A."/>
            <person name="Ogura Y."/>
            <person name="Katsura K."/>
            <person name="Hayashi T."/>
        </authorList>
    </citation>
    <scope>NUCLEOTIDE SEQUENCE</scope>
    <source>
        <strain evidence="2">NBRC 15686</strain>
    </source>
</reference>
<accession>A0ABQ4UAR3</accession>
<dbReference type="EMBL" id="BPRC01000001">
    <property type="protein sequence ID" value="GJE63547.1"/>
    <property type="molecule type" value="Genomic_DNA"/>
</dbReference>
<feature type="region of interest" description="Disordered" evidence="1">
    <location>
        <begin position="34"/>
        <end position="56"/>
    </location>
</feature>
<dbReference type="Proteomes" id="UP001055039">
    <property type="component" value="Unassembled WGS sequence"/>
</dbReference>
<evidence type="ECO:0000313" key="2">
    <source>
        <dbReference type="EMBL" id="GJE63547.1"/>
    </source>
</evidence>
<reference evidence="2" key="1">
    <citation type="journal article" date="2021" name="Front. Microbiol.">
        <title>Comprehensive Comparative Genomics and Phenotyping of Methylobacterium Species.</title>
        <authorList>
            <person name="Alessa O."/>
            <person name="Ogura Y."/>
            <person name="Fujitani Y."/>
            <person name="Takami H."/>
            <person name="Hayashi T."/>
            <person name="Sahin N."/>
            <person name="Tani A."/>
        </authorList>
    </citation>
    <scope>NUCLEOTIDE SEQUENCE</scope>
    <source>
        <strain evidence="2">NBRC 15686</strain>
    </source>
</reference>
<comment type="caution">
    <text evidence="2">The sequence shown here is derived from an EMBL/GenBank/DDBJ whole genome shotgun (WGS) entry which is preliminary data.</text>
</comment>
<protein>
    <submittedName>
        <fullName evidence="2">Uncharacterized protein</fullName>
    </submittedName>
</protein>